<dbReference type="Gene3D" id="1.25.40.10">
    <property type="entry name" value="Tetratricopeptide repeat domain"/>
    <property type="match status" value="3"/>
</dbReference>
<dbReference type="GO" id="GO:0097730">
    <property type="term" value="C:non-motile cilium"/>
    <property type="evidence" value="ECO:0007669"/>
    <property type="project" value="TreeGrafter"/>
</dbReference>
<dbReference type="GO" id="GO:0036064">
    <property type="term" value="C:ciliary basal body"/>
    <property type="evidence" value="ECO:0007669"/>
    <property type="project" value="TreeGrafter"/>
</dbReference>
<dbReference type="InterPro" id="IPR028796">
    <property type="entry name" value="BBS8"/>
</dbReference>
<name>A0A132NV74_GIAIN</name>
<proteinExistence type="predicted"/>
<feature type="repeat" description="TPR" evidence="1">
    <location>
        <begin position="350"/>
        <end position="383"/>
    </location>
</feature>
<dbReference type="InterPro" id="IPR011990">
    <property type="entry name" value="TPR-like_helical_dom_sf"/>
</dbReference>
<gene>
    <name evidence="3" type="ORF">QR46_2048</name>
</gene>
<sequence length="597" mass="66205">MSYSTATNITPLPAIYKAYQHLQYGNYSLCAASVEDILRLDRTNQQAFLLRLQCAIESSYLDDTELDTIGMIDATRNMSLQTPEDTGLRQHKEGEIEMNKFTHIDTSKTLALTKQIETGFVRPATTAVGKPLTRGTSRLLSSSRTGSRIGSRIGSRAGSRAGSRVGSRSSTAAVAAAVAKGFAGNMLSSHLELRSGSLCSLLQEFPVDFIAHHNYARVLVAYMTRLLPTKLDYILLPEDNAASRSASKNVDIVIPPAHADAAPMPRHALFFLSKVISPTCPDWFYSDRKGRMYFAIGCYEESEKHFRNALRESPKISTYLKLASTLVARGHINSGLLVLRECVERFQTSAIPYIAMARLYELTQNYEQCACAYAEALERDPSNMEALASLASLLVQGVGMGTKRLGKKALHTLESPSTASILYNRVLLFNPTDPAIWNNLGVCHIERHQYHDAFIHLLTALNRLETARRELNFSDDRIVRMHSDIWFNIGTCFLHLSDMAAAKNCFNIVHKIDCTHVEALVNLAILLVVNAQGSDVSIAYTKALALLNHALDINPLHSEALHNRMVIYRRLGNIEKALLDATIIAPDAAFEMERELC</sequence>
<dbReference type="PANTHER" id="PTHR44177">
    <property type="entry name" value="TETRATRICOPEPTIDE REPEAT PROTEIN 8"/>
    <property type="match status" value="1"/>
</dbReference>
<dbReference type="Proteomes" id="UP000070089">
    <property type="component" value="Unassembled WGS sequence"/>
</dbReference>
<dbReference type="GO" id="GO:1905515">
    <property type="term" value="P:non-motile cilium assembly"/>
    <property type="evidence" value="ECO:0007669"/>
    <property type="project" value="InterPro"/>
</dbReference>
<comment type="caution">
    <text evidence="3">The sequence shown here is derived from an EMBL/GenBank/DDBJ whole genome shotgun (WGS) entry which is preliminary data.</text>
</comment>
<protein>
    <submittedName>
        <fullName evidence="3">Basal body protein/ TPR repeat family</fullName>
    </submittedName>
</protein>
<evidence type="ECO:0000256" key="2">
    <source>
        <dbReference type="SAM" id="MobiDB-lite"/>
    </source>
</evidence>
<dbReference type="InterPro" id="IPR019734">
    <property type="entry name" value="TPR_rpt"/>
</dbReference>
<dbReference type="GO" id="GO:0034464">
    <property type="term" value="C:BBSome"/>
    <property type="evidence" value="ECO:0007669"/>
    <property type="project" value="InterPro"/>
</dbReference>
<dbReference type="SUPFAM" id="SSF48452">
    <property type="entry name" value="TPR-like"/>
    <property type="match status" value="2"/>
</dbReference>
<dbReference type="EMBL" id="JXTI01000049">
    <property type="protein sequence ID" value="KWX13969.1"/>
    <property type="molecule type" value="Genomic_DNA"/>
</dbReference>
<dbReference type="VEuPathDB" id="GiardiaDB:QR46_2048"/>
<reference evidence="3 4" key="1">
    <citation type="journal article" date="2015" name="Mol. Biochem. Parasitol.">
        <title>Identification of polymorphic genes for use in assemblage B genotyping assays through comparative genomics of multiple assemblage B Giardia duodenalis isolates.</title>
        <authorList>
            <person name="Wielinga C."/>
            <person name="Thompson R.C."/>
            <person name="Monis P."/>
            <person name="Ryan U."/>
        </authorList>
    </citation>
    <scope>NUCLEOTIDE SEQUENCE [LARGE SCALE GENOMIC DNA]</scope>
    <source>
        <strain evidence="3 4">BAH15c1</strain>
    </source>
</reference>
<dbReference type="PANTHER" id="PTHR44177:SF1">
    <property type="entry name" value="TETRATRICOPEPTIDE REPEAT PROTEIN 8"/>
    <property type="match status" value="1"/>
</dbReference>
<evidence type="ECO:0000313" key="4">
    <source>
        <dbReference type="Proteomes" id="UP000070089"/>
    </source>
</evidence>
<evidence type="ECO:0000313" key="3">
    <source>
        <dbReference type="EMBL" id="KWX13969.1"/>
    </source>
</evidence>
<dbReference type="PROSITE" id="PS50005">
    <property type="entry name" value="TPR"/>
    <property type="match status" value="1"/>
</dbReference>
<dbReference type="OrthoDB" id="421121at2759"/>
<feature type="region of interest" description="Disordered" evidence="2">
    <location>
        <begin position="136"/>
        <end position="166"/>
    </location>
</feature>
<dbReference type="Pfam" id="PF13431">
    <property type="entry name" value="TPR_17"/>
    <property type="match status" value="1"/>
</dbReference>
<organism evidence="3 4">
    <name type="scientific">Giardia duodenalis assemblage B</name>
    <dbReference type="NCBI Taxonomy" id="1394984"/>
    <lineage>
        <taxon>Eukaryota</taxon>
        <taxon>Metamonada</taxon>
        <taxon>Diplomonadida</taxon>
        <taxon>Hexamitidae</taxon>
        <taxon>Giardiinae</taxon>
        <taxon>Giardia</taxon>
    </lineage>
</organism>
<dbReference type="AlphaFoldDB" id="A0A132NV74"/>
<dbReference type="SMART" id="SM00028">
    <property type="entry name" value="TPR"/>
    <property type="match status" value="5"/>
</dbReference>
<evidence type="ECO:0000256" key="1">
    <source>
        <dbReference type="PROSITE-ProRule" id="PRU00339"/>
    </source>
</evidence>
<accession>A0A132NV74</accession>
<keyword evidence="1" id="KW-0802">TPR repeat</keyword>